<accession>A0A1Q5TRC1</accession>
<dbReference type="RefSeq" id="WP_143187419.1">
    <property type="nucleotide sequence ID" value="NZ_CAWNAG010000035.1"/>
</dbReference>
<reference evidence="1 2" key="1">
    <citation type="submission" date="2016-09" db="EMBL/GenBank/DDBJ databases">
        <title>Xenorhabdus thuongxuanensis sp. nov. and Xenorhabdus eapokensis sp. nov., isolated from Steinernema species.</title>
        <authorList>
            <person name="Kaempfer P."/>
            <person name="Tobias N.J."/>
            <person name="Phan Ke L."/>
            <person name="Bode H.B."/>
            <person name="Glaeser S.P."/>
        </authorList>
    </citation>
    <scope>NUCLEOTIDE SEQUENCE [LARGE SCALE GENOMIC DNA]</scope>
    <source>
        <strain evidence="1 2">DL20</strain>
    </source>
</reference>
<proteinExistence type="predicted"/>
<dbReference type="AlphaFoldDB" id="A0A1Q5TRC1"/>
<comment type="caution">
    <text evidence="1">The sequence shown here is derived from an EMBL/GenBank/DDBJ whole genome shotgun (WGS) entry which is preliminary data.</text>
</comment>
<evidence type="ECO:0000313" key="1">
    <source>
        <dbReference type="EMBL" id="OKP02755.1"/>
    </source>
</evidence>
<gene>
    <name evidence="1" type="ORF">Xedl_02166</name>
</gene>
<sequence length="228" mass="27261">MPFNAPFRQKIYPSDLICGLMEDRFKYIKGVYEFQLIELKINQYRVRPRIIDEYVIPIDAETKVSGQKQKNRMTLGKKRRFQSNFMSYLDQHPKYCTTQRSLADIEKEEKEDEKIDANVMLQFGRKCKGGLSWITISDDEITKDMHVHFILDSIDMVYVVQKKAYISFWGSASDITARELRWVYRNRHLYRVQQKIQFWLRGKPTTPPWEGKEGEALWNQYIPKNEPF</sequence>
<keyword evidence="2" id="KW-1185">Reference proteome</keyword>
<dbReference type="OrthoDB" id="8451383at2"/>
<protein>
    <submittedName>
        <fullName evidence="1">Uncharacterized protein</fullName>
    </submittedName>
</protein>
<dbReference type="EMBL" id="MKGQ01000013">
    <property type="protein sequence ID" value="OKP02755.1"/>
    <property type="molecule type" value="Genomic_DNA"/>
</dbReference>
<organism evidence="1 2">
    <name type="scientific">Xenorhabdus eapokensis</name>
    <dbReference type="NCBI Taxonomy" id="1873482"/>
    <lineage>
        <taxon>Bacteria</taxon>
        <taxon>Pseudomonadati</taxon>
        <taxon>Pseudomonadota</taxon>
        <taxon>Gammaproteobacteria</taxon>
        <taxon>Enterobacterales</taxon>
        <taxon>Morganellaceae</taxon>
        <taxon>Xenorhabdus</taxon>
    </lineage>
</organism>
<name>A0A1Q5TRC1_9GAMM</name>
<evidence type="ECO:0000313" key="2">
    <source>
        <dbReference type="Proteomes" id="UP000186268"/>
    </source>
</evidence>
<dbReference type="Proteomes" id="UP000186268">
    <property type="component" value="Unassembled WGS sequence"/>
</dbReference>